<gene>
    <name evidence="1" type="ORF">LOK49_LG10G01061</name>
</gene>
<dbReference type="Proteomes" id="UP001060215">
    <property type="component" value="Chromosome 10"/>
</dbReference>
<sequence length="45" mass="5840">MSLEFAIFLTKNRRFDWKIITNLPWRCGSVRFWRFRRFRRYYAHP</sequence>
<organism evidence="1 2">
    <name type="scientific">Camellia lanceoleosa</name>
    <dbReference type="NCBI Taxonomy" id="1840588"/>
    <lineage>
        <taxon>Eukaryota</taxon>
        <taxon>Viridiplantae</taxon>
        <taxon>Streptophyta</taxon>
        <taxon>Embryophyta</taxon>
        <taxon>Tracheophyta</taxon>
        <taxon>Spermatophyta</taxon>
        <taxon>Magnoliopsida</taxon>
        <taxon>eudicotyledons</taxon>
        <taxon>Gunneridae</taxon>
        <taxon>Pentapetalae</taxon>
        <taxon>asterids</taxon>
        <taxon>Ericales</taxon>
        <taxon>Theaceae</taxon>
        <taxon>Camellia</taxon>
    </lineage>
</organism>
<evidence type="ECO:0000313" key="2">
    <source>
        <dbReference type="Proteomes" id="UP001060215"/>
    </source>
</evidence>
<name>A0ACC0GFQ3_9ERIC</name>
<comment type="caution">
    <text evidence="1">The sequence shown here is derived from an EMBL/GenBank/DDBJ whole genome shotgun (WGS) entry which is preliminary data.</text>
</comment>
<proteinExistence type="predicted"/>
<accession>A0ACC0GFQ3</accession>
<dbReference type="EMBL" id="CM045767">
    <property type="protein sequence ID" value="KAI7999025.1"/>
    <property type="molecule type" value="Genomic_DNA"/>
</dbReference>
<protein>
    <submittedName>
        <fullName evidence="1">Uncharacterized protein</fullName>
    </submittedName>
</protein>
<evidence type="ECO:0000313" key="1">
    <source>
        <dbReference type="EMBL" id="KAI7999025.1"/>
    </source>
</evidence>
<reference evidence="1 2" key="1">
    <citation type="journal article" date="2022" name="Plant J.">
        <title>Chromosome-level genome of Camellia lanceoleosa provides a valuable resource for understanding genome evolution and self-incompatibility.</title>
        <authorList>
            <person name="Gong W."/>
            <person name="Xiao S."/>
            <person name="Wang L."/>
            <person name="Liao Z."/>
            <person name="Chang Y."/>
            <person name="Mo W."/>
            <person name="Hu G."/>
            <person name="Li W."/>
            <person name="Zhao G."/>
            <person name="Zhu H."/>
            <person name="Hu X."/>
            <person name="Ji K."/>
            <person name="Xiang X."/>
            <person name="Song Q."/>
            <person name="Yuan D."/>
            <person name="Jin S."/>
            <person name="Zhang L."/>
        </authorList>
    </citation>
    <scope>NUCLEOTIDE SEQUENCE [LARGE SCALE GENOMIC DNA]</scope>
    <source>
        <strain evidence="1">SQ_2022a</strain>
    </source>
</reference>
<keyword evidence="2" id="KW-1185">Reference proteome</keyword>